<dbReference type="InterPro" id="IPR029787">
    <property type="entry name" value="Nucleotide_cyclase"/>
</dbReference>
<dbReference type="PANTHER" id="PTHR45138">
    <property type="entry name" value="REGULATORY COMPONENTS OF SENSORY TRANSDUCTION SYSTEM"/>
    <property type="match status" value="1"/>
</dbReference>
<evidence type="ECO:0000256" key="2">
    <source>
        <dbReference type="ARBA" id="ARBA00012528"/>
    </source>
</evidence>
<dbReference type="EC" id="2.7.7.65" evidence="2"/>
<dbReference type="FunFam" id="3.30.70.270:FF:000001">
    <property type="entry name" value="Diguanylate cyclase domain protein"/>
    <property type="match status" value="1"/>
</dbReference>
<comment type="catalytic activity">
    <reaction evidence="3">
        <text>2 GTP = 3',3'-c-di-GMP + 2 diphosphate</text>
        <dbReference type="Rhea" id="RHEA:24898"/>
        <dbReference type="ChEBI" id="CHEBI:33019"/>
        <dbReference type="ChEBI" id="CHEBI:37565"/>
        <dbReference type="ChEBI" id="CHEBI:58805"/>
        <dbReference type="EC" id="2.7.7.65"/>
    </reaction>
</comment>
<dbReference type="SUPFAM" id="SSF55073">
    <property type="entry name" value="Nucleotide cyclase"/>
    <property type="match status" value="1"/>
</dbReference>
<evidence type="ECO:0000259" key="4">
    <source>
        <dbReference type="PROSITE" id="PS50887"/>
    </source>
</evidence>
<dbReference type="InterPro" id="IPR043128">
    <property type="entry name" value="Rev_trsase/Diguanyl_cyclase"/>
</dbReference>
<reference evidence="5" key="1">
    <citation type="submission" date="2022-06" db="EMBL/GenBank/DDBJ databases">
        <title>A novel DMS-producing enzyme.</title>
        <authorList>
            <person name="Zhang Y."/>
        </authorList>
    </citation>
    <scope>NUCLEOTIDE SEQUENCE</scope>
    <source>
        <strain evidence="5">RT37</strain>
    </source>
</reference>
<dbReference type="PROSITE" id="PS50887">
    <property type="entry name" value="GGDEF"/>
    <property type="match status" value="1"/>
</dbReference>
<feature type="domain" description="GGDEF" evidence="4">
    <location>
        <begin position="175"/>
        <end position="305"/>
    </location>
</feature>
<evidence type="ECO:0000313" key="5">
    <source>
        <dbReference type="EMBL" id="XBO69325.1"/>
    </source>
</evidence>
<comment type="cofactor">
    <cofactor evidence="1">
        <name>Mg(2+)</name>
        <dbReference type="ChEBI" id="CHEBI:18420"/>
    </cofactor>
</comment>
<accession>A0AAU7KD40</accession>
<gene>
    <name evidence="5" type="ORF">NFG58_11850</name>
</gene>
<dbReference type="EMBL" id="CP098827">
    <property type="protein sequence ID" value="XBO69325.1"/>
    <property type="molecule type" value="Genomic_DNA"/>
</dbReference>
<name>A0AAU7KD40_9GAMM</name>
<evidence type="ECO:0000256" key="3">
    <source>
        <dbReference type="ARBA" id="ARBA00034247"/>
    </source>
</evidence>
<protein>
    <recommendedName>
        <fullName evidence="2">diguanylate cyclase</fullName>
        <ecNumber evidence="2">2.7.7.65</ecNumber>
    </recommendedName>
</protein>
<proteinExistence type="predicted"/>
<dbReference type="Pfam" id="PF00990">
    <property type="entry name" value="GGDEF"/>
    <property type="match status" value="1"/>
</dbReference>
<evidence type="ECO:0000256" key="1">
    <source>
        <dbReference type="ARBA" id="ARBA00001946"/>
    </source>
</evidence>
<organism evidence="5">
    <name type="scientific">Halomonas sp. RT37</name>
    <dbReference type="NCBI Taxonomy" id="2950872"/>
    <lineage>
        <taxon>Bacteria</taxon>
        <taxon>Pseudomonadati</taxon>
        <taxon>Pseudomonadota</taxon>
        <taxon>Gammaproteobacteria</taxon>
        <taxon>Oceanospirillales</taxon>
        <taxon>Halomonadaceae</taxon>
        <taxon>Halomonas</taxon>
    </lineage>
</organism>
<dbReference type="RefSeq" id="WP_213227121.1">
    <property type="nucleotide sequence ID" value="NZ_CP098827.1"/>
</dbReference>
<dbReference type="NCBIfam" id="TIGR00254">
    <property type="entry name" value="GGDEF"/>
    <property type="match status" value="1"/>
</dbReference>
<dbReference type="CDD" id="cd01949">
    <property type="entry name" value="GGDEF"/>
    <property type="match status" value="1"/>
</dbReference>
<dbReference type="Gene3D" id="3.30.70.270">
    <property type="match status" value="1"/>
</dbReference>
<dbReference type="InterPro" id="IPR050469">
    <property type="entry name" value="Diguanylate_Cyclase"/>
</dbReference>
<dbReference type="PANTHER" id="PTHR45138:SF9">
    <property type="entry name" value="DIGUANYLATE CYCLASE DGCM-RELATED"/>
    <property type="match status" value="1"/>
</dbReference>
<dbReference type="GO" id="GO:0052621">
    <property type="term" value="F:diguanylate cyclase activity"/>
    <property type="evidence" value="ECO:0007669"/>
    <property type="project" value="UniProtKB-EC"/>
</dbReference>
<dbReference type="InterPro" id="IPR000160">
    <property type="entry name" value="GGDEF_dom"/>
</dbReference>
<dbReference type="AlphaFoldDB" id="A0AAU7KD40"/>
<dbReference type="SMART" id="SM00267">
    <property type="entry name" value="GGDEF"/>
    <property type="match status" value="1"/>
</dbReference>
<sequence>MEDRDPPSPSPTCNESASLACLKRVPGVLFTLKRDARGRLQLPALTGEDPMTARLEPLLSINDVRQRLGDLLGDAYGEFIRAIEHSAHWLSPVSTRLRLPIGELTPHWYSLEALPERSDEGILWHGLLVDIEDQVAEEQRLRYLSGTDELTGLTNRRSMMGHIDKIASMSNRHGTPLSLLLIDLDHFALINDTWGRGLGDRVLCQIAALASSQLRQEDMLARMGSDEFALLLPMTPAGRARELAERLRESISRQDFGIGRHKVTVSIGVSDFVRGLSSAQLMQQVHTNLMEAKQQGRDRVIQRWLPQGSS</sequence>